<organism evidence="10 11">
    <name type="scientific">Brassica napus</name>
    <name type="common">Rape</name>
    <dbReference type="NCBI Taxonomy" id="3708"/>
    <lineage>
        <taxon>Eukaryota</taxon>
        <taxon>Viridiplantae</taxon>
        <taxon>Streptophyta</taxon>
        <taxon>Embryophyta</taxon>
        <taxon>Tracheophyta</taxon>
        <taxon>Spermatophyta</taxon>
        <taxon>Magnoliopsida</taxon>
        <taxon>eudicotyledons</taxon>
        <taxon>Gunneridae</taxon>
        <taxon>Pentapetalae</taxon>
        <taxon>rosids</taxon>
        <taxon>malvids</taxon>
        <taxon>Brassicales</taxon>
        <taxon>Brassicaceae</taxon>
        <taxon>Brassiceae</taxon>
        <taxon>Brassica</taxon>
    </lineage>
</organism>
<keyword evidence="8" id="KW-0812">Transmembrane</keyword>
<feature type="transmembrane region" description="Helical" evidence="8">
    <location>
        <begin position="1052"/>
        <end position="1070"/>
    </location>
</feature>
<dbReference type="InterPro" id="IPR017441">
    <property type="entry name" value="Protein_kinase_ATP_BS"/>
</dbReference>
<keyword evidence="3 6" id="KW-0547">Nucleotide-binding</keyword>
<dbReference type="InterPro" id="IPR011009">
    <property type="entry name" value="Kinase-like_dom_sf"/>
</dbReference>
<evidence type="ECO:0000313" key="10">
    <source>
        <dbReference type="EMBL" id="KAH0877810.1"/>
    </source>
</evidence>
<dbReference type="Proteomes" id="UP000824890">
    <property type="component" value="Unassembled WGS sequence"/>
</dbReference>
<dbReference type="Pfam" id="PF14381">
    <property type="entry name" value="EDR1_CTR1_ARMC3_pept"/>
    <property type="match status" value="1"/>
</dbReference>
<keyword evidence="8" id="KW-0472">Membrane</keyword>
<feature type="compositionally biased region" description="Polar residues" evidence="7">
    <location>
        <begin position="507"/>
        <end position="517"/>
    </location>
</feature>
<evidence type="ECO:0000256" key="6">
    <source>
        <dbReference type="PROSITE-ProRule" id="PRU10141"/>
    </source>
</evidence>
<feature type="region of interest" description="Disordered" evidence="7">
    <location>
        <begin position="63"/>
        <end position="111"/>
    </location>
</feature>
<feature type="transmembrane region" description="Helical" evidence="8">
    <location>
        <begin position="1027"/>
        <end position="1046"/>
    </location>
</feature>
<gene>
    <name evidence="10" type="ORF">HID58_065204</name>
</gene>
<dbReference type="SUPFAM" id="SSF56112">
    <property type="entry name" value="Protein kinase-like (PK-like)"/>
    <property type="match status" value="1"/>
</dbReference>
<dbReference type="PANTHER" id="PTHR32251">
    <property type="entry name" value="3-OXO-5-ALPHA-STEROID 4-DEHYDROGENASE"/>
    <property type="match status" value="1"/>
</dbReference>
<dbReference type="Pfam" id="PF06966">
    <property type="entry name" value="DUF1295"/>
    <property type="match status" value="1"/>
</dbReference>
<feature type="region of interest" description="Disordered" evidence="7">
    <location>
        <begin position="1"/>
        <end position="51"/>
    </location>
</feature>
<feature type="region of interest" description="Disordered" evidence="7">
    <location>
        <begin position="461"/>
        <end position="538"/>
    </location>
</feature>
<dbReference type="InterPro" id="IPR008271">
    <property type="entry name" value="Ser/Thr_kinase_AS"/>
</dbReference>
<keyword evidence="11" id="KW-1185">Reference proteome</keyword>
<reference evidence="10 11" key="1">
    <citation type="submission" date="2021-05" db="EMBL/GenBank/DDBJ databases">
        <title>Genome Assembly of Synthetic Allotetraploid Brassica napus Reveals Homoeologous Exchanges between Subgenomes.</title>
        <authorList>
            <person name="Davis J.T."/>
        </authorList>
    </citation>
    <scope>NUCLEOTIDE SEQUENCE [LARGE SCALE GENOMIC DNA]</scope>
    <source>
        <strain evidence="11">cv. Da-Ae</strain>
        <tissue evidence="10">Seedling</tissue>
    </source>
</reference>
<dbReference type="Gene3D" id="3.30.200.20">
    <property type="entry name" value="Phosphorylase Kinase, domain 1"/>
    <property type="match status" value="1"/>
</dbReference>
<feature type="transmembrane region" description="Helical" evidence="8">
    <location>
        <begin position="1173"/>
        <end position="1191"/>
    </location>
</feature>
<dbReference type="PANTHER" id="PTHR32251:SF15">
    <property type="entry name" value="3-OXO-5-ALPHA-STEROID 4-DEHYDROGENASE (DUF1295)"/>
    <property type="match status" value="1"/>
</dbReference>
<comment type="caution">
    <text evidence="10">The sequence shown here is derived from an EMBL/GenBank/DDBJ whole genome shotgun (WGS) entry which is preliminary data.</text>
</comment>
<feature type="compositionally biased region" description="Gly residues" evidence="7">
    <location>
        <begin position="726"/>
        <end position="736"/>
    </location>
</feature>
<evidence type="ECO:0000256" key="8">
    <source>
        <dbReference type="SAM" id="Phobius"/>
    </source>
</evidence>
<protein>
    <recommendedName>
        <fullName evidence="9">Protein kinase domain-containing protein</fullName>
    </recommendedName>
</protein>
<proteinExistence type="predicted"/>
<dbReference type="PROSITE" id="PS00107">
    <property type="entry name" value="PROTEIN_KINASE_ATP"/>
    <property type="match status" value="1"/>
</dbReference>
<feature type="region of interest" description="Disordered" evidence="7">
    <location>
        <begin position="717"/>
        <end position="755"/>
    </location>
</feature>
<evidence type="ECO:0000313" key="11">
    <source>
        <dbReference type="Proteomes" id="UP000824890"/>
    </source>
</evidence>
<sequence length="1257" mass="138169">MSPHPINPKRRPNPASFTDSPPFHRSAVTVSSYTPPRGWRSSQADARCSSIPIMKMNMKKFLKKLRINPNQREDGEGSVSNRSNKSSDAEPSPSDSSRSQESKTNPEFKPFAGFSNWLSSVAQRKSSSTTASSNANNSSTGDEASLERGAPVASESVMKDLGSGTSKDPEVEEEYQIQLALELSAREDPEAAQIEAIKQFSLGSCPPAPAPAPENSPAELMAYRYWHYNCLGYDDKIVDGFYDLRGVINESSLEKLPPLVDLQGTLVSDGVTWEAVLVDRSKDSNLLRLEQKALDIAAKSKSVSSSGFMNSELVRKLAVLVGDYMGGPVVDPDSTLRAWWSLSYSLKATLCSMVLPLGSLTIGLARHRALLFKVLCDSVGVPCRIVKGQQYTGSDDVAMNSIKTDDGREYIVDLMGDPGTLIPADAAGLQMDYDDSVYSASPRDVDSSHVASSSSWVETSFEEPAESWSAEHPSRTKGSWEEKQSEGGGDLMIRPNTFKEVVGSQKAPVQQLSSKPTHSFAHARSPSWTEGVSSPAGRRMKVKDVSQYMIDAAKENPHLAQKLHDVLLESGVVAPRNLFSEVYSESMEATVEIKPVAESNDEKGEDFGTIQQGRVQSNLGPVRFLPPLPRPQSKANTHDQREHSGPLGHMSDSSHSETSTDYPRNVPVAVAAAAVVASSMVVAAAKSANSDSSTLELSVAAAAAVVATAAAVGRQLELDSQSNEDGGSGGPYGPSSGGERISDRSTGNESSKSDAAIDDVAECEILWEEITVAERIGLGSYGEVYRGDWHGTAVAVKKFIDQDITGEALEEFRSEVRMMRRLRHPNIVLFMGAVTRPPHLSIVTEFLPSCNPVIVHRDLKSPNLLVDKNWVVKVCDFGLSRMKLSTYLSSKSTAGTAEWMAPEVLRNEPADENYGVILWELFTLQQPWGKMNPMQVVGAVGFQHRRLEIPESVDPRIADIISKCWQTDPRLRPSFAEIMTSLKQLQKPIMSPNVQRATPSTSSMVVYQFIFFVITALFKFDQVTDFAGSTNFVILAVLTLVLKGTWHFRQVVLTSLVVVWGLRLGMFLLMRILKWGEDRRFDEMRENMGKLVVFWTLQAVWVWTVSLPVTLVNASNGGRLFQPADVIGWTMFVAGLLVEAIADQQKLLFKNRQENKGRWCDVGLWKYSRHPNYFGEMLLWWGIYVASLPVLKGAEYLVIVGPIFLTLLLFFVSGIPLLEESADKKYGNLGAYRHYKKTTSPLILLPRGVYGPTRLGL</sequence>
<dbReference type="InterPro" id="IPR000719">
    <property type="entry name" value="Prot_kinase_dom"/>
</dbReference>
<feature type="compositionally biased region" description="Polar residues" evidence="7">
    <location>
        <begin position="28"/>
        <end position="44"/>
    </location>
</feature>
<dbReference type="SMART" id="SM00220">
    <property type="entry name" value="S_TKc"/>
    <property type="match status" value="1"/>
</dbReference>
<dbReference type="EMBL" id="JAGKQM010000015">
    <property type="protein sequence ID" value="KAH0877810.1"/>
    <property type="molecule type" value="Genomic_DNA"/>
</dbReference>
<feature type="region of interest" description="Disordered" evidence="7">
    <location>
        <begin position="125"/>
        <end position="173"/>
    </location>
</feature>
<feature type="compositionally biased region" description="Basic and acidic residues" evidence="7">
    <location>
        <begin position="472"/>
        <end position="485"/>
    </location>
</feature>
<feature type="binding site" evidence="6">
    <location>
        <position position="798"/>
    </location>
    <ligand>
        <name>ATP</name>
        <dbReference type="ChEBI" id="CHEBI:30616"/>
    </ligand>
</feature>
<feature type="transmembrane region" description="Helical" evidence="8">
    <location>
        <begin position="1197"/>
        <end position="1218"/>
    </location>
</feature>
<keyword evidence="8" id="KW-1133">Transmembrane helix</keyword>
<evidence type="ECO:0000256" key="7">
    <source>
        <dbReference type="SAM" id="MobiDB-lite"/>
    </source>
</evidence>
<dbReference type="Gene3D" id="1.10.510.10">
    <property type="entry name" value="Transferase(Phosphotransferase) domain 1"/>
    <property type="match status" value="1"/>
</dbReference>
<dbReference type="InterPro" id="IPR010721">
    <property type="entry name" value="UstE-like"/>
</dbReference>
<evidence type="ECO:0000256" key="4">
    <source>
        <dbReference type="ARBA" id="ARBA00022777"/>
    </source>
</evidence>
<dbReference type="Gene3D" id="1.20.120.1630">
    <property type="match status" value="1"/>
</dbReference>
<dbReference type="InterPro" id="IPR055164">
    <property type="entry name" value="EDR1/CTR1/ARMC3-like_pept-like"/>
</dbReference>
<evidence type="ECO:0000256" key="5">
    <source>
        <dbReference type="ARBA" id="ARBA00022840"/>
    </source>
</evidence>
<feature type="transmembrane region" description="Helical" evidence="8">
    <location>
        <begin position="1091"/>
        <end position="1114"/>
    </location>
</feature>
<name>A0ABQ7ZCJ1_BRANA</name>
<dbReference type="CDD" id="cd13999">
    <property type="entry name" value="STKc_MAP3K-like"/>
    <property type="match status" value="1"/>
</dbReference>
<keyword evidence="4" id="KW-0418">Kinase</keyword>
<dbReference type="Pfam" id="PF07714">
    <property type="entry name" value="PK_Tyr_Ser-Thr"/>
    <property type="match status" value="2"/>
</dbReference>
<dbReference type="PROSITE" id="PS50244">
    <property type="entry name" value="S5A_REDUCTASE"/>
    <property type="match status" value="1"/>
</dbReference>
<feature type="compositionally biased region" description="Low complexity" evidence="7">
    <location>
        <begin position="126"/>
        <end position="140"/>
    </location>
</feature>
<dbReference type="PROSITE" id="PS00108">
    <property type="entry name" value="PROTEIN_KINASE_ST"/>
    <property type="match status" value="1"/>
</dbReference>
<evidence type="ECO:0000256" key="2">
    <source>
        <dbReference type="ARBA" id="ARBA00022679"/>
    </source>
</evidence>
<keyword evidence="1" id="KW-0723">Serine/threonine-protein kinase</keyword>
<keyword evidence="5 6" id="KW-0067">ATP-binding</keyword>
<evidence type="ECO:0000259" key="9">
    <source>
        <dbReference type="PROSITE" id="PS50011"/>
    </source>
</evidence>
<feature type="transmembrane region" description="Helical" evidence="8">
    <location>
        <begin position="1004"/>
        <end position="1020"/>
    </location>
</feature>
<dbReference type="InterPro" id="IPR001245">
    <property type="entry name" value="Ser-Thr/Tyr_kinase_cat_dom"/>
</dbReference>
<feature type="region of interest" description="Disordered" evidence="7">
    <location>
        <begin position="619"/>
        <end position="662"/>
    </location>
</feature>
<evidence type="ECO:0000256" key="3">
    <source>
        <dbReference type="ARBA" id="ARBA00022741"/>
    </source>
</evidence>
<feature type="compositionally biased region" description="Polar residues" evidence="7">
    <location>
        <begin position="651"/>
        <end position="662"/>
    </location>
</feature>
<feature type="transmembrane region" description="Helical" evidence="8">
    <location>
        <begin position="1126"/>
        <end position="1142"/>
    </location>
</feature>
<dbReference type="PROSITE" id="PS50011">
    <property type="entry name" value="PROTEIN_KINASE_DOM"/>
    <property type="match status" value="1"/>
</dbReference>
<keyword evidence="2" id="KW-0808">Transferase</keyword>
<feature type="domain" description="Protein kinase" evidence="9">
    <location>
        <begin position="770"/>
        <end position="990"/>
    </location>
</feature>
<evidence type="ECO:0000256" key="1">
    <source>
        <dbReference type="ARBA" id="ARBA00022527"/>
    </source>
</evidence>
<accession>A0ABQ7ZCJ1</accession>